<dbReference type="GO" id="GO:0043122">
    <property type="term" value="P:regulation of canonical NF-kappaB signal transduction"/>
    <property type="evidence" value="ECO:0007669"/>
    <property type="project" value="TreeGrafter"/>
</dbReference>
<dbReference type="SUPFAM" id="SSF57850">
    <property type="entry name" value="RING/U-box"/>
    <property type="match status" value="1"/>
</dbReference>
<dbReference type="InterPro" id="IPR012227">
    <property type="entry name" value="TNF_rcpt-assoc_TRAF_met"/>
</dbReference>
<dbReference type="InterPro" id="IPR013083">
    <property type="entry name" value="Znf_RING/FYVE/PHD"/>
</dbReference>
<keyword evidence="12" id="KW-1185">Reference proteome</keyword>
<dbReference type="InterPro" id="IPR049342">
    <property type="entry name" value="TRAF1-6_MATH_dom"/>
</dbReference>
<evidence type="ECO:0000256" key="5">
    <source>
        <dbReference type="ARBA" id="ARBA00022723"/>
    </source>
</evidence>
<evidence type="ECO:0000256" key="3">
    <source>
        <dbReference type="ARBA" id="ARBA00022499"/>
    </source>
</evidence>
<dbReference type="InterPro" id="IPR049440">
    <property type="entry name" value="TRAF3/5_RING"/>
</dbReference>
<dbReference type="GO" id="GO:0042981">
    <property type="term" value="P:regulation of apoptotic process"/>
    <property type="evidence" value="ECO:0007669"/>
    <property type="project" value="InterPro"/>
</dbReference>
<dbReference type="GO" id="GO:0005737">
    <property type="term" value="C:cytoplasm"/>
    <property type="evidence" value="ECO:0007669"/>
    <property type="project" value="UniProtKB-SubCell"/>
</dbReference>
<evidence type="ECO:0000256" key="10">
    <source>
        <dbReference type="ARBA" id="ARBA00023054"/>
    </source>
</evidence>
<keyword evidence="9" id="KW-0832">Ubl conjugation</keyword>
<dbReference type="OrthoDB" id="10002862at2759"/>
<evidence type="ECO:0000256" key="7">
    <source>
        <dbReference type="ARBA" id="ARBA00022771"/>
    </source>
</evidence>
<dbReference type="Pfam" id="PF21355">
    <property type="entry name" value="TRAF-mep_MATH"/>
    <property type="match status" value="1"/>
</dbReference>
<keyword evidence="4" id="KW-0053">Apoptosis</keyword>
<accession>A0A6S7L7Y4</accession>
<dbReference type="PROSITE" id="PS50089">
    <property type="entry name" value="ZF_RING_2"/>
    <property type="match status" value="1"/>
</dbReference>
<evidence type="ECO:0000256" key="1">
    <source>
        <dbReference type="ARBA" id="ARBA00004496"/>
    </source>
</evidence>
<dbReference type="InterPro" id="IPR001841">
    <property type="entry name" value="Znf_RING"/>
</dbReference>
<evidence type="ECO:0000256" key="8">
    <source>
        <dbReference type="ARBA" id="ARBA00022833"/>
    </source>
</evidence>
<evidence type="ECO:0000256" key="6">
    <source>
        <dbReference type="ARBA" id="ARBA00022737"/>
    </source>
</evidence>
<organism evidence="11 12">
    <name type="scientific">Paramuricea clavata</name>
    <name type="common">Red gorgonian</name>
    <name type="synonym">Violescent sea-whip</name>
    <dbReference type="NCBI Taxonomy" id="317549"/>
    <lineage>
        <taxon>Eukaryota</taxon>
        <taxon>Metazoa</taxon>
        <taxon>Cnidaria</taxon>
        <taxon>Anthozoa</taxon>
        <taxon>Octocorallia</taxon>
        <taxon>Malacalcyonacea</taxon>
        <taxon>Plexauridae</taxon>
        <taxon>Paramuricea</taxon>
    </lineage>
</organism>
<dbReference type="GO" id="GO:0006915">
    <property type="term" value="P:apoptotic process"/>
    <property type="evidence" value="ECO:0007669"/>
    <property type="project" value="UniProtKB-KW"/>
</dbReference>
<dbReference type="Proteomes" id="UP001152795">
    <property type="component" value="Unassembled WGS sequence"/>
</dbReference>
<dbReference type="PANTHER" id="PTHR10131">
    <property type="entry name" value="TNF RECEPTOR ASSOCIATED FACTOR"/>
    <property type="match status" value="1"/>
</dbReference>
<keyword evidence="8" id="KW-0862">Zinc</keyword>
<dbReference type="GO" id="GO:0005164">
    <property type="term" value="F:tumor necrosis factor receptor binding"/>
    <property type="evidence" value="ECO:0007669"/>
    <property type="project" value="TreeGrafter"/>
</dbReference>
<dbReference type="SUPFAM" id="SSF49599">
    <property type="entry name" value="TRAF domain-like"/>
    <property type="match status" value="1"/>
</dbReference>
<dbReference type="PROSITE" id="PS50144">
    <property type="entry name" value="MATH"/>
    <property type="match status" value="1"/>
</dbReference>
<dbReference type="InterPro" id="IPR002083">
    <property type="entry name" value="MATH/TRAF_dom"/>
</dbReference>
<dbReference type="Gene3D" id="3.30.40.10">
    <property type="entry name" value="Zinc/RING finger domain, C3HC4 (zinc finger)"/>
    <property type="match status" value="3"/>
</dbReference>
<reference evidence="11" key="1">
    <citation type="submission" date="2020-04" db="EMBL/GenBank/DDBJ databases">
        <authorList>
            <person name="Alioto T."/>
            <person name="Alioto T."/>
            <person name="Gomez Garrido J."/>
        </authorList>
    </citation>
    <scope>NUCLEOTIDE SEQUENCE</scope>
    <source>
        <strain evidence="11">A484AB</strain>
    </source>
</reference>
<sequence>MPGIRIVVEDRKKIDKKFICTSCDMLLCDPMQTQCGYLMCSDCVQALLESSNPRCPEDGTVLEKQQRELKGLFLHCTNQGCPWHDSYEAVEGHSAVCEHALINCVHSQCKMTFQRFHQGEHLKSECEYRNVKCDFCGKDVAFASMKEHVDTICEGAPVTCKYCKKSILRKDIERHERRDCDEFPANCEFQAVGCNHAKTLKQRELHQHLHEGLIDHSGQLLRHTLAVVSELKDFVPRTEYTRMSQKIQDDITEVRSSLSEKFVMSVGKLTGFERRVESLESSGGGDARIRNEVHELTSKIRDLTTESSNLRERDMSLEREVQDKISIIDRLQSTMDQRDETLALNTVKITDLESQRGPRPQQSIHSYNGTLLWKIESYQRKRQDAINGVKTALYSQHFYSAQYGYKMCAKVYMNGDGFGKGSHLSLFFVVMRGDYDALQTWPFEKKITMMLLDQGNGDHMIDAFNSDPQSSSFQRPKSDMNVASGSPLFMPLDSLNNRQYVKDDVLFIKIFVD</sequence>
<keyword evidence="5" id="KW-0479">Metal-binding</keyword>
<evidence type="ECO:0000256" key="4">
    <source>
        <dbReference type="ARBA" id="ARBA00022703"/>
    </source>
</evidence>
<keyword evidence="10" id="KW-0175">Coiled coil</keyword>
<evidence type="ECO:0000256" key="2">
    <source>
        <dbReference type="ARBA" id="ARBA00022490"/>
    </source>
</evidence>
<evidence type="ECO:0000256" key="9">
    <source>
        <dbReference type="ARBA" id="ARBA00022843"/>
    </source>
</evidence>
<dbReference type="PROSITE" id="PS50145">
    <property type="entry name" value="ZF_TRAF"/>
    <property type="match status" value="2"/>
</dbReference>
<name>A0A6S7L7Y4_PARCT</name>
<dbReference type="GO" id="GO:0007165">
    <property type="term" value="P:signal transduction"/>
    <property type="evidence" value="ECO:0007669"/>
    <property type="project" value="InterPro"/>
</dbReference>
<dbReference type="AlphaFoldDB" id="A0A6S7L7Y4"/>
<dbReference type="PANTHER" id="PTHR10131:SF138">
    <property type="entry name" value="RE66324P"/>
    <property type="match status" value="1"/>
</dbReference>
<dbReference type="EMBL" id="CACRXK020019775">
    <property type="protein sequence ID" value="CAB4034052.1"/>
    <property type="molecule type" value="Genomic_DNA"/>
</dbReference>
<comment type="caution">
    <text evidence="11">The sequence shown here is derived from an EMBL/GenBank/DDBJ whole genome shotgun (WGS) entry which is preliminary data.</text>
</comment>
<dbReference type="GO" id="GO:0009898">
    <property type="term" value="C:cytoplasmic side of plasma membrane"/>
    <property type="evidence" value="ECO:0007669"/>
    <property type="project" value="TreeGrafter"/>
</dbReference>
<keyword evidence="6" id="KW-0677">Repeat</keyword>
<protein>
    <submittedName>
        <fullName evidence="11">TNF receptor-associated factor 3-like</fullName>
    </submittedName>
</protein>
<evidence type="ECO:0000313" key="11">
    <source>
        <dbReference type="EMBL" id="CAB4034052.1"/>
    </source>
</evidence>
<dbReference type="PIRSF" id="PIRSF015614">
    <property type="entry name" value="TRAF"/>
    <property type="match status" value="1"/>
</dbReference>
<dbReference type="FunFam" id="2.60.210.10:FF:000001">
    <property type="entry name" value="TNF receptor-associated factor"/>
    <property type="match status" value="1"/>
</dbReference>
<proteinExistence type="predicted"/>
<dbReference type="Gene3D" id="2.60.210.10">
    <property type="entry name" value="Apoptosis, Tumor Necrosis Factor Receptor Associated Protein 2, Chain A"/>
    <property type="match status" value="1"/>
</dbReference>
<keyword evidence="3" id="KW-1017">Isopeptide bond</keyword>
<keyword evidence="7" id="KW-0863">Zinc-finger</keyword>
<comment type="subcellular location">
    <subcellularLocation>
        <location evidence="1">Cytoplasm</location>
    </subcellularLocation>
</comment>
<dbReference type="GO" id="GO:0008270">
    <property type="term" value="F:zinc ion binding"/>
    <property type="evidence" value="ECO:0007669"/>
    <property type="project" value="UniProtKB-KW"/>
</dbReference>
<dbReference type="InterPro" id="IPR008974">
    <property type="entry name" value="TRAF-like"/>
</dbReference>
<evidence type="ECO:0000313" key="12">
    <source>
        <dbReference type="Proteomes" id="UP001152795"/>
    </source>
</evidence>
<dbReference type="Pfam" id="PF21363">
    <property type="entry name" value="TRAF3_RING"/>
    <property type="match status" value="1"/>
</dbReference>
<dbReference type="Pfam" id="PF02176">
    <property type="entry name" value="zf-TRAF"/>
    <property type="match status" value="1"/>
</dbReference>
<dbReference type="SMART" id="SM00061">
    <property type="entry name" value="MATH"/>
    <property type="match status" value="1"/>
</dbReference>
<keyword evidence="11" id="KW-0675">Receptor</keyword>
<gene>
    <name evidence="11" type="ORF">PACLA_8A056611</name>
</gene>
<keyword evidence="2" id="KW-0963">Cytoplasm</keyword>
<dbReference type="InterPro" id="IPR001293">
    <property type="entry name" value="Znf_TRAF"/>
</dbReference>